<dbReference type="EMBL" id="AP024488">
    <property type="protein sequence ID" value="BCS96223.1"/>
    <property type="molecule type" value="Genomic_DNA"/>
</dbReference>
<dbReference type="RefSeq" id="WP_236892561.1">
    <property type="nucleotide sequence ID" value="NZ_AP024488.1"/>
</dbReference>
<dbReference type="InterPro" id="IPR004107">
    <property type="entry name" value="Integrase_SAM-like_N"/>
</dbReference>
<evidence type="ECO:0000259" key="6">
    <source>
        <dbReference type="PROSITE" id="PS51898"/>
    </source>
</evidence>
<dbReference type="InterPro" id="IPR010998">
    <property type="entry name" value="Integrase_recombinase_N"/>
</dbReference>
<organism evidence="8 9">
    <name type="scientific">Desulfoluna limicola</name>
    <dbReference type="NCBI Taxonomy" id="2810562"/>
    <lineage>
        <taxon>Bacteria</taxon>
        <taxon>Pseudomonadati</taxon>
        <taxon>Thermodesulfobacteriota</taxon>
        <taxon>Desulfobacteria</taxon>
        <taxon>Desulfobacterales</taxon>
        <taxon>Desulfolunaceae</taxon>
        <taxon>Desulfoluna</taxon>
    </lineage>
</organism>
<evidence type="ECO:0000256" key="1">
    <source>
        <dbReference type="ARBA" id="ARBA00008857"/>
    </source>
</evidence>
<dbReference type="NCBIfam" id="TIGR02249">
    <property type="entry name" value="integrase_gron"/>
    <property type="match status" value="1"/>
</dbReference>
<dbReference type="InterPro" id="IPR044068">
    <property type="entry name" value="CB"/>
</dbReference>
<evidence type="ECO:0000256" key="3">
    <source>
        <dbReference type="ARBA" id="ARBA00023125"/>
    </source>
</evidence>
<dbReference type="InterPro" id="IPR050090">
    <property type="entry name" value="Tyrosine_recombinase_XerCD"/>
</dbReference>
<comment type="similarity">
    <text evidence="1">Belongs to the 'phage' integrase family.</text>
</comment>
<dbReference type="PROSITE" id="PS51900">
    <property type="entry name" value="CB"/>
    <property type="match status" value="1"/>
</dbReference>
<dbReference type="Gene3D" id="1.10.443.10">
    <property type="entry name" value="Intergrase catalytic core"/>
    <property type="match status" value="1"/>
</dbReference>
<dbReference type="Pfam" id="PF13495">
    <property type="entry name" value="Phage_int_SAM_4"/>
    <property type="match status" value="1"/>
</dbReference>
<accession>A0ABN6F372</accession>
<evidence type="ECO:0000256" key="4">
    <source>
        <dbReference type="ARBA" id="ARBA00023172"/>
    </source>
</evidence>
<feature type="domain" description="Core-binding (CB)" evidence="7">
    <location>
        <begin position="10"/>
        <end position="90"/>
    </location>
</feature>
<keyword evidence="9" id="KW-1185">Reference proteome</keyword>
<dbReference type="PROSITE" id="PS51898">
    <property type="entry name" value="TYR_RECOMBINASE"/>
    <property type="match status" value="1"/>
</dbReference>
<dbReference type="InterPro" id="IPR002104">
    <property type="entry name" value="Integrase_catalytic"/>
</dbReference>
<dbReference type="InterPro" id="IPR011946">
    <property type="entry name" value="Integrase_integron-type"/>
</dbReference>
<proteinExistence type="inferred from homology"/>
<evidence type="ECO:0000313" key="9">
    <source>
        <dbReference type="Proteomes" id="UP001320148"/>
    </source>
</evidence>
<dbReference type="Pfam" id="PF00589">
    <property type="entry name" value="Phage_integrase"/>
    <property type="match status" value="1"/>
</dbReference>
<sequence>MEQFRPNPELRLLDQLTQVLRYHHYAYTTQKSYRSWIRHYIGYHQNRHPAEMGKLEIEAFLSYLAETRRVSASTQKQALNAIVFFYKRVLFIPVDEALEMVRAKKQKRMPVVLSQDEVQSVLFNMKGTYRLMGRLMYGGGLRLMECIRLRVKDIDFSGGKLYIHIAKGGKDRVTLLPHAIRDELAHHVQRVLGLHDEDLTEGFGAVYIPPALLRKYPSSAKDPGWQYVFPSRNRSIDPASGIERRHHVMESGLQKAVKRAVRETGITKRATSHTFRHCFATHLLENGVNIRVVQELMGHSDVKTTEVYTHVMNKGINEIASPLDVAMGVGPA</sequence>
<dbReference type="InterPro" id="IPR013762">
    <property type="entry name" value="Integrase-like_cat_sf"/>
</dbReference>
<evidence type="ECO:0000259" key="7">
    <source>
        <dbReference type="PROSITE" id="PS51900"/>
    </source>
</evidence>
<dbReference type="InterPro" id="IPR011010">
    <property type="entry name" value="DNA_brk_join_enz"/>
</dbReference>
<feature type="domain" description="Tyr recombinase" evidence="6">
    <location>
        <begin position="108"/>
        <end position="321"/>
    </location>
</feature>
<dbReference type="PANTHER" id="PTHR30349:SF64">
    <property type="entry name" value="PROPHAGE INTEGRASE INTD-RELATED"/>
    <property type="match status" value="1"/>
</dbReference>
<dbReference type="PANTHER" id="PTHR30349">
    <property type="entry name" value="PHAGE INTEGRASE-RELATED"/>
    <property type="match status" value="1"/>
</dbReference>
<name>A0ABN6F372_9BACT</name>
<keyword evidence="3 5" id="KW-0238">DNA-binding</keyword>
<evidence type="ECO:0000313" key="8">
    <source>
        <dbReference type="EMBL" id="BCS96223.1"/>
    </source>
</evidence>
<evidence type="ECO:0000256" key="5">
    <source>
        <dbReference type="PROSITE-ProRule" id="PRU01248"/>
    </source>
</evidence>
<keyword evidence="2" id="KW-0229">DNA integration</keyword>
<evidence type="ECO:0000256" key="2">
    <source>
        <dbReference type="ARBA" id="ARBA00022908"/>
    </source>
</evidence>
<gene>
    <name evidence="8" type="ORF">DSLASN_18550</name>
</gene>
<protein>
    <submittedName>
        <fullName evidence="8">Integron integrase</fullName>
    </submittedName>
</protein>
<reference evidence="8 9" key="1">
    <citation type="submission" date="2021-02" db="EMBL/GenBank/DDBJ databases">
        <title>Complete genome of Desulfoluna sp. strain ASN36.</title>
        <authorList>
            <person name="Takahashi A."/>
            <person name="Kojima H."/>
            <person name="Fukui M."/>
        </authorList>
    </citation>
    <scope>NUCLEOTIDE SEQUENCE [LARGE SCALE GENOMIC DNA]</scope>
    <source>
        <strain evidence="8 9">ASN36</strain>
    </source>
</reference>
<dbReference type="Proteomes" id="UP001320148">
    <property type="component" value="Chromosome"/>
</dbReference>
<dbReference type="Gene3D" id="1.10.150.130">
    <property type="match status" value="1"/>
</dbReference>
<keyword evidence="4" id="KW-0233">DNA recombination</keyword>
<dbReference type="SUPFAM" id="SSF56349">
    <property type="entry name" value="DNA breaking-rejoining enzymes"/>
    <property type="match status" value="1"/>
</dbReference>